<reference evidence="1" key="1">
    <citation type="submission" date="2023-08" db="EMBL/GenBank/DDBJ databases">
        <authorList>
            <person name="Chen Y."/>
            <person name="Shah S."/>
            <person name="Dougan E. K."/>
            <person name="Thang M."/>
            <person name="Chan C."/>
        </authorList>
    </citation>
    <scope>NUCLEOTIDE SEQUENCE</scope>
</reference>
<dbReference type="CDD" id="cd10527">
    <property type="entry name" value="SET_LSMT"/>
    <property type="match status" value="1"/>
</dbReference>
<gene>
    <name evidence="1" type="ORF">EVOR1521_LOCUS3748</name>
</gene>
<dbReference type="PANTHER" id="PTHR13271">
    <property type="entry name" value="UNCHARACTERIZED PUTATIVE METHYLTRANSFERASE"/>
    <property type="match status" value="1"/>
</dbReference>
<name>A0AA36HSZ1_9DINO</name>
<dbReference type="PROSITE" id="PS51257">
    <property type="entry name" value="PROKAR_LIPOPROTEIN"/>
    <property type="match status" value="1"/>
</dbReference>
<dbReference type="AlphaFoldDB" id="A0AA36HSZ1"/>
<dbReference type="PANTHER" id="PTHR13271:SF151">
    <property type="entry name" value="SET DOMAIN-CONTAINING PROTEIN 4"/>
    <property type="match status" value="1"/>
</dbReference>
<evidence type="ECO:0000313" key="2">
    <source>
        <dbReference type="Proteomes" id="UP001178507"/>
    </source>
</evidence>
<dbReference type="Gene3D" id="3.90.1410.10">
    <property type="entry name" value="set domain protein methyltransferase, domain 1"/>
    <property type="match status" value="1"/>
</dbReference>
<keyword evidence="2" id="KW-1185">Reference proteome</keyword>
<protein>
    <recommendedName>
        <fullName evidence="3">SET domain-containing protein</fullName>
    </recommendedName>
</protein>
<dbReference type="Proteomes" id="UP001178507">
    <property type="component" value="Unassembled WGS sequence"/>
</dbReference>
<comment type="caution">
    <text evidence="1">The sequence shown here is derived from an EMBL/GenBank/DDBJ whole genome shotgun (WGS) entry which is preliminary data.</text>
</comment>
<dbReference type="SUPFAM" id="SSF82199">
    <property type="entry name" value="SET domain"/>
    <property type="match status" value="1"/>
</dbReference>
<dbReference type="EMBL" id="CAUJNA010000232">
    <property type="protein sequence ID" value="CAJ1374122.1"/>
    <property type="molecule type" value="Genomic_DNA"/>
</dbReference>
<dbReference type="InterPro" id="IPR050600">
    <property type="entry name" value="SETD3_SETD6_MTase"/>
</dbReference>
<accession>A0AA36HSZ1</accession>
<dbReference type="InterPro" id="IPR046341">
    <property type="entry name" value="SET_dom_sf"/>
</dbReference>
<evidence type="ECO:0008006" key="3">
    <source>
        <dbReference type="Google" id="ProtNLM"/>
    </source>
</evidence>
<proteinExistence type="predicted"/>
<evidence type="ECO:0000313" key="1">
    <source>
        <dbReference type="EMBL" id="CAJ1374122.1"/>
    </source>
</evidence>
<organism evidence="1 2">
    <name type="scientific">Effrenium voratum</name>
    <dbReference type="NCBI Taxonomy" id="2562239"/>
    <lineage>
        <taxon>Eukaryota</taxon>
        <taxon>Sar</taxon>
        <taxon>Alveolata</taxon>
        <taxon>Dinophyceae</taxon>
        <taxon>Suessiales</taxon>
        <taxon>Symbiodiniaceae</taxon>
        <taxon>Effrenium</taxon>
    </lineage>
</organism>
<dbReference type="GO" id="GO:0016279">
    <property type="term" value="F:protein-lysine N-methyltransferase activity"/>
    <property type="evidence" value="ECO:0007669"/>
    <property type="project" value="TreeGrafter"/>
</dbReference>
<sequence length="674" mass="73513">MWLGHRSLPGVGLGLATGCGPWAIEKSPRRFRERKYGHRGAVCCSLLCLRCLRCRGRAAGSSAALFQWLRGLGAEGLDSIHVAPSREPGAGLAVFASCDLSPGQEVCKVPADAILTARAEGASSERSEWTQEALLAERLLQELRLEEASAFSAYVQLLPALPSAHPLSASFWDLAEAELEELLAGSVHGLRVAREVRRAHVSNLALLRGEDFSEEESRWALAMVDSRAFTFQPDRPSEQLALVPLLDLFNNRTLRSPDMDDGQLWQCSFEPDGPVKEGATLVAERPVNAGDEVFHLYNTNSSAMLWMLYGYLEDGEGENLFEAAGLEVDLDELAAAQRQALRTLEADSIDEDGSKLTFELPNDAQVGGDLMPLARLLASNSASQVQQLANVFANGGPPQDFGLPLELAARRLVGSWLRQALDASAAAERQLHDRDLPPELCRLAAQLLQRERPVLELELQATERFCNAASQSPNELREFVAEYWTEAAAPLGFENEDVSDLIGIGSQVAAGDMSKVDKELSAQSRRQRMTACVRATRVHLEQRPEEVEATVSSLMAQTMPGVPEPSEEEATNQFFSLSVLACYEAIDNKTVSQVLSDGKLAEDAAEVVFGNVLSSRRPTRQQVELYETVVQEEQARLLEQLTPDDMPGAIGNIGRKMSPATKAAYVAFVLTGAF</sequence>